<dbReference type="Proteomes" id="UP001174909">
    <property type="component" value="Unassembled WGS sequence"/>
</dbReference>
<evidence type="ECO:0000313" key="2">
    <source>
        <dbReference type="EMBL" id="CAI8042647.1"/>
    </source>
</evidence>
<sequence length="60" mass="6820">SHRATPKPRHRPKERETIKTGRGVYRPFTEKPVAGPREKALGKRLAVETFLVAFSSALYE</sequence>
<proteinExistence type="predicted"/>
<feature type="region of interest" description="Disordered" evidence="1">
    <location>
        <begin position="1"/>
        <end position="22"/>
    </location>
</feature>
<accession>A0AA35T7H5</accession>
<feature type="compositionally biased region" description="Basic residues" evidence="1">
    <location>
        <begin position="1"/>
        <end position="12"/>
    </location>
</feature>
<comment type="caution">
    <text evidence="2">The sequence shown here is derived from an EMBL/GenBank/DDBJ whole genome shotgun (WGS) entry which is preliminary data.</text>
</comment>
<feature type="non-terminal residue" evidence="2">
    <location>
        <position position="1"/>
    </location>
</feature>
<dbReference type="EMBL" id="CASHTH010003277">
    <property type="protein sequence ID" value="CAI8042647.1"/>
    <property type="molecule type" value="Genomic_DNA"/>
</dbReference>
<organism evidence="2 3">
    <name type="scientific">Geodia barretti</name>
    <name type="common">Barrett's horny sponge</name>
    <dbReference type="NCBI Taxonomy" id="519541"/>
    <lineage>
        <taxon>Eukaryota</taxon>
        <taxon>Metazoa</taxon>
        <taxon>Porifera</taxon>
        <taxon>Demospongiae</taxon>
        <taxon>Heteroscleromorpha</taxon>
        <taxon>Tetractinellida</taxon>
        <taxon>Astrophorina</taxon>
        <taxon>Geodiidae</taxon>
        <taxon>Geodia</taxon>
    </lineage>
</organism>
<name>A0AA35T7H5_GEOBA</name>
<protein>
    <submittedName>
        <fullName evidence="2">Uncharacterized protein</fullName>
    </submittedName>
</protein>
<keyword evidence="3" id="KW-1185">Reference proteome</keyword>
<reference evidence="2" key="1">
    <citation type="submission" date="2023-03" db="EMBL/GenBank/DDBJ databases">
        <authorList>
            <person name="Steffen K."/>
            <person name="Cardenas P."/>
        </authorList>
    </citation>
    <scope>NUCLEOTIDE SEQUENCE</scope>
</reference>
<dbReference type="AlphaFoldDB" id="A0AA35T7H5"/>
<evidence type="ECO:0000256" key="1">
    <source>
        <dbReference type="SAM" id="MobiDB-lite"/>
    </source>
</evidence>
<evidence type="ECO:0000313" key="3">
    <source>
        <dbReference type="Proteomes" id="UP001174909"/>
    </source>
</evidence>
<gene>
    <name evidence="2" type="ORF">GBAR_LOCUS23644</name>
</gene>